<proteinExistence type="predicted"/>
<reference evidence="1" key="3">
    <citation type="submission" date="2025-09" db="UniProtKB">
        <authorList>
            <consortium name="Ensembl"/>
        </authorList>
    </citation>
    <scope>IDENTIFICATION</scope>
</reference>
<reference evidence="1" key="2">
    <citation type="submission" date="2025-08" db="UniProtKB">
        <authorList>
            <consortium name="Ensembl"/>
        </authorList>
    </citation>
    <scope>IDENTIFICATION</scope>
</reference>
<evidence type="ECO:0000313" key="1">
    <source>
        <dbReference type="Ensembl" id="ENSSORP00005046223.1"/>
    </source>
</evidence>
<sequence>MPRNYTRKTSWGQTPLAEMESAAAEVMQGKKSLRKAGRDRNIDKTTLQRFIKKKEKGEVKSVAWGAVAEAKRIFTDAMEEELAKHLKQLADQFHGLAPVKCRGLAFEYAERNNIPVPTNWTEKQCAGRLGCARDDMILETRKSGRDPSLL</sequence>
<reference evidence="1" key="1">
    <citation type="submission" date="2019-06" db="EMBL/GenBank/DDBJ databases">
        <authorList>
            <consortium name="Wellcome Sanger Institute Data Sharing"/>
        </authorList>
    </citation>
    <scope>NUCLEOTIDE SEQUENCE [LARGE SCALE GENOMIC DNA]</scope>
</reference>
<dbReference type="AlphaFoldDB" id="A0A673C1H4"/>
<organism evidence="1 2">
    <name type="scientific">Sphaeramia orbicularis</name>
    <name type="common">orbiculate cardinalfish</name>
    <dbReference type="NCBI Taxonomy" id="375764"/>
    <lineage>
        <taxon>Eukaryota</taxon>
        <taxon>Metazoa</taxon>
        <taxon>Chordata</taxon>
        <taxon>Craniata</taxon>
        <taxon>Vertebrata</taxon>
        <taxon>Euteleostomi</taxon>
        <taxon>Actinopterygii</taxon>
        <taxon>Neopterygii</taxon>
        <taxon>Teleostei</taxon>
        <taxon>Neoteleostei</taxon>
        <taxon>Acanthomorphata</taxon>
        <taxon>Gobiaria</taxon>
        <taxon>Kurtiformes</taxon>
        <taxon>Apogonoidei</taxon>
        <taxon>Apogonidae</taxon>
        <taxon>Apogoninae</taxon>
        <taxon>Sphaeramia</taxon>
    </lineage>
</organism>
<keyword evidence="2" id="KW-1185">Reference proteome</keyword>
<dbReference type="InParanoid" id="A0A673C1H4"/>
<dbReference type="Ensembl" id="ENSSORT00005047382.1">
    <property type="protein sequence ID" value="ENSSORP00005046223.1"/>
    <property type="gene ID" value="ENSSORG00005021178.1"/>
</dbReference>
<name>A0A673C1H4_9TELE</name>
<evidence type="ECO:0008006" key="3">
    <source>
        <dbReference type="Google" id="ProtNLM"/>
    </source>
</evidence>
<evidence type="ECO:0000313" key="2">
    <source>
        <dbReference type="Proteomes" id="UP000472271"/>
    </source>
</evidence>
<protein>
    <recommendedName>
        <fullName evidence="3">HTH psq-type domain-containing protein</fullName>
    </recommendedName>
</protein>
<accession>A0A673C1H4</accession>
<dbReference type="Proteomes" id="UP000472271">
    <property type="component" value="Chromosome 3"/>
</dbReference>